<dbReference type="Gene3D" id="1.20.120.1870">
    <property type="entry name" value="Fic/DOC protein, Fido domain"/>
    <property type="match status" value="1"/>
</dbReference>
<dbReference type="PANTHER" id="PTHR39426">
    <property type="entry name" value="HOMOLOGY TO DEATH-ON-CURING PROTEIN OF PHAGE P1"/>
    <property type="match status" value="1"/>
</dbReference>
<dbReference type="PANTHER" id="PTHR39426:SF1">
    <property type="entry name" value="HOMOLOGY TO DEATH-ON-CURING PROTEIN OF PHAGE P1"/>
    <property type="match status" value="1"/>
</dbReference>
<organism evidence="2 3">
    <name type="scientific">Candidatus Kaiserbacteria bacterium RIFCSPHIGHO2_01_FULL_55_17</name>
    <dbReference type="NCBI Taxonomy" id="1798484"/>
    <lineage>
        <taxon>Bacteria</taxon>
        <taxon>Candidatus Kaiseribacteriota</taxon>
    </lineage>
</organism>
<dbReference type="GO" id="GO:0016301">
    <property type="term" value="F:kinase activity"/>
    <property type="evidence" value="ECO:0007669"/>
    <property type="project" value="InterPro"/>
</dbReference>
<evidence type="ECO:0000313" key="3">
    <source>
        <dbReference type="Proteomes" id="UP000177958"/>
    </source>
</evidence>
<dbReference type="PROSITE" id="PS51459">
    <property type="entry name" value="FIDO"/>
    <property type="match status" value="1"/>
</dbReference>
<name>A0A1F6D9R0_9BACT</name>
<dbReference type="SUPFAM" id="SSF140931">
    <property type="entry name" value="Fic-like"/>
    <property type="match status" value="1"/>
</dbReference>
<comment type="caution">
    <text evidence="2">The sequence shown here is derived from an EMBL/GenBank/DDBJ whole genome shotgun (WGS) entry which is preliminary data.</text>
</comment>
<protein>
    <recommendedName>
        <fullName evidence="1">Fido domain-containing protein</fullName>
    </recommendedName>
</protein>
<accession>A0A1F6D9R0</accession>
<dbReference type="AlphaFoldDB" id="A0A1F6D9R0"/>
<reference evidence="2 3" key="1">
    <citation type="journal article" date="2016" name="Nat. Commun.">
        <title>Thousands of microbial genomes shed light on interconnected biogeochemical processes in an aquifer system.</title>
        <authorList>
            <person name="Anantharaman K."/>
            <person name="Brown C.T."/>
            <person name="Hug L.A."/>
            <person name="Sharon I."/>
            <person name="Castelle C.J."/>
            <person name="Probst A.J."/>
            <person name="Thomas B.C."/>
            <person name="Singh A."/>
            <person name="Wilkins M.J."/>
            <person name="Karaoz U."/>
            <person name="Brodie E.L."/>
            <person name="Williams K.H."/>
            <person name="Hubbard S.S."/>
            <person name="Banfield J.F."/>
        </authorList>
    </citation>
    <scope>NUCLEOTIDE SEQUENCE [LARGE SCALE GENOMIC DNA]</scope>
</reference>
<dbReference type="InterPro" id="IPR003812">
    <property type="entry name" value="Fido"/>
</dbReference>
<dbReference type="InterPro" id="IPR036597">
    <property type="entry name" value="Fido-like_dom_sf"/>
</dbReference>
<dbReference type="Proteomes" id="UP000177958">
    <property type="component" value="Unassembled WGS sequence"/>
</dbReference>
<dbReference type="PIRSF" id="PIRSF018297">
    <property type="entry name" value="Doc"/>
    <property type="match status" value="1"/>
</dbReference>
<dbReference type="EMBL" id="MFKX01000006">
    <property type="protein sequence ID" value="OGG58179.1"/>
    <property type="molecule type" value="Genomic_DNA"/>
</dbReference>
<feature type="domain" description="Fido" evidence="1">
    <location>
        <begin position="4"/>
        <end position="122"/>
    </location>
</feature>
<evidence type="ECO:0000259" key="1">
    <source>
        <dbReference type="PROSITE" id="PS51459"/>
    </source>
</evidence>
<sequence>MEYLTTEDILRIHSAVIDETGGSHGVRERGALAALEELPKQATFGHELYPTVFEKTAVYVRNIVFGHPFIDGNKRTAMAAADVFLQLNGYCITIKKGGVESFVLSVIEKKMDLEQIANWLKRNTRKIDEKL</sequence>
<gene>
    <name evidence="2" type="ORF">A2853_01530</name>
</gene>
<dbReference type="NCBIfam" id="TIGR01550">
    <property type="entry name" value="DOC_P1"/>
    <property type="match status" value="1"/>
</dbReference>
<evidence type="ECO:0000313" key="2">
    <source>
        <dbReference type="EMBL" id="OGG58179.1"/>
    </source>
</evidence>
<dbReference type="Pfam" id="PF02661">
    <property type="entry name" value="Fic"/>
    <property type="match status" value="1"/>
</dbReference>
<dbReference type="InterPro" id="IPR053737">
    <property type="entry name" value="Type_II_TA_Toxin"/>
</dbReference>
<proteinExistence type="predicted"/>
<dbReference type="InterPro" id="IPR006440">
    <property type="entry name" value="Doc"/>
</dbReference>